<dbReference type="AlphaFoldDB" id="A0A803NMM9"/>
<proteinExistence type="predicted"/>
<reference evidence="2" key="2">
    <citation type="submission" date="2021-03" db="UniProtKB">
        <authorList>
            <consortium name="EnsemblPlants"/>
        </authorList>
    </citation>
    <scope>IDENTIFICATION</scope>
</reference>
<evidence type="ECO:0000313" key="2">
    <source>
        <dbReference type="EnsemblPlants" id="cds.evm.model.01.2787"/>
    </source>
</evidence>
<dbReference type="EnsemblPlants" id="evm.model.01.2787">
    <property type="protein sequence ID" value="cds.evm.model.01.2787"/>
    <property type="gene ID" value="evm.TU.01.2787"/>
</dbReference>
<organism evidence="2 3">
    <name type="scientific">Cannabis sativa</name>
    <name type="common">Hemp</name>
    <name type="synonym">Marijuana</name>
    <dbReference type="NCBI Taxonomy" id="3483"/>
    <lineage>
        <taxon>Eukaryota</taxon>
        <taxon>Viridiplantae</taxon>
        <taxon>Streptophyta</taxon>
        <taxon>Embryophyta</taxon>
        <taxon>Tracheophyta</taxon>
        <taxon>Spermatophyta</taxon>
        <taxon>Magnoliopsida</taxon>
        <taxon>eudicotyledons</taxon>
        <taxon>Gunneridae</taxon>
        <taxon>Pentapetalae</taxon>
        <taxon>rosids</taxon>
        <taxon>fabids</taxon>
        <taxon>Rosales</taxon>
        <taxon>Cannabaceae</taxon>
        <taxon>Cannabis</taxon>
    </lineage>
</organism>
<feature type="compositionally biased region" description="Polar residues" evidence="1">
    <location>
        <begin position="136"/>
        <end position="146"/>
    </location>
</feature>
<reference evidence="2" key="1">
    <citation type="submission" date="2018-11" db="EMBL/GenBank/DDBJ databases">
        <authorList>
            <person name="Grassa J C."/>
        </authorList>
    </citation>
    <scope>NUCLEOTIDE SEQUENCE [LARGE SCALE GENOMIC DNA]</scope>
</reference>
<name>A0A803NMM9_CANSA</name>
<dbReference type="EMBL" id="UZAU01000081">
    <property type="status" value="NOT_ANNOTATED_CDS"/>
    <property type="molecule type" value="Genomic_DNA"/>
</dbReference>
<dbReference type="Gramene" id="evm.model.01.2787">
    <property type="protein sequence ID" value="cds.evm.model.01.2787"/>
    <property type="gene ID" value="evm.TU.01.2787"/>
</dbReference>
<dbReference type="Proteomes" id="UP000596661">
    <property type="component" value="Chromosome 1"/>
</dbReference>
<accession>A0A803NMM9</accession>
<evidence type="ECO:0000256" key="1">
    <source>
        <dbReference type="SAM" id="MobiDB-lite"/>
    </source>
</evidence>
<feature type="region of interest" description="Disordered" evidence="1">
    <location>
        <begin position="92"/>
        <end position="152"/>
    </location>
</feature>
<evidence type="ECO:0000313" key="3">
    <source>
        <dbReference type="Proteomes" id="UP000596661"/>
    </source>
</evidence>
<protein>
    <submittedName>
        <fullName evidence="2">Uncharacterized protein</fullName>
    </submittedName>
</protein>
<keyword evidence="3" id="KW-1185">Reference proteome</keyword>
<sequence>MSSHSQTLQATTTITAVSLVAERSCSLVNKLACELELLKSKCTNAEQRRYEATQALADVNAKDGVHYQAKNDEDREQLIPQVLQLVEAEEAKKAARTSKVVDLGTSPLEGENLEDPTHPTVDTPSMVDSLVPKVSTDIQPVDTQPPTDLAMP</sequence>